<sequence length="44" mass="5142">MTVGLIRLDLTVLLVQFDSYRYFSAVSLFVNICHLNPYENYISL</sequence>
<accession>A3IJH6</accession>
<proteinExistence type="predicted"/>
<keyword evidence="2" id="KW-1185">Reference proteome</keyword>
<protein>
    <submittedName>
        <fullName evidence="1">Uncharacterized protein</fullName>
    </submittedName>
</protein>
<gene>
    <name evidence="1" type="ORF">CY0110_19222</name>
</gene>
<comment type="caution">
    <text evidence="1">The sequence shown here is derived from an EMBL/GenBank/DDBJ whole genome shotgun (WGS) entry which is preliminary data.</text>
</comment>
<reference evidence="1 2" key="1">
    <citation type="submission" date="2007-03" db="EMBL/GenBank/DDBJ databases">
        <authorList>
            <person name="Stal L."/>
            <person name="Ferriera S."/>
            <person name="Johnson J."/>
            <person name="Kravitz S."/>
            <person name="Beeson K."/>
            <person name="Sutton G."/>
            <person name="Rogers Y.-H."/>
            <person name="Friedman R."/>
            <person name="Frazier M."/>
            <person name="Venter J.C."/>
        </authorList>
    </citation>
    <scope>NUCLEOTIDE SEQUENCE [LARGE SCALE GENOMIC DNA]</scope>
    <source>
        <strain evidence="1 2">CCY0110</strain>
    </source>
</reference>
<dbReference type="Proteomes" id="UP000003781">
    <property type="component" value="Unassembled WGS sequence"/>
</dbReference>
<dbReference type="EMBL" id="AAXW01000002">
    <property type="protein sequence ID" value="EAZ93958.1"/>
    <property type="molecule type" value="Genomic_DNA"/>
</dbReference>
<name>A3IJH6_9CHRO</name>
<evidence type="ECO:0000313" key="2">
    <source>
        <dbReference type="Proteomes" id="UP000003781"/>
    </source>
</evidence>
<dbReference type="AlphaFoldDB" id="A3IJH6"/>
<evidence type="ECO:0000313" key="1">
    <source>
        <dbReference type="EMBL" id="EAZ93958.1"/>
    </source>
</evidence>
<organism evidence="1 2">
    <name type="scientific">Crocosphaera chwakensis CCY0110</name>
    <dbReference type="NCBI Taxonomy" id="391612"/>
    <lineage>
        <taxon>Bacteria</taxon>
        <taxon>Bacillati</taxon>
        <taxon>Cyanobacteriota</taxon>
        <taxon>Cyanophyceae</taxon>
        <taxon>Oscillatoriophycideae</taxon>
        <taxon>Chroococcales</taxon>
        <taxon>Aphanothecaceae</taxon>
        <taxon>Crocosphaera</taxon>
        <taxon>Crocosphaera chwakensis</taxon>
    </lineage>
</organism>